<dbReference type="OrthoDB" id="10263073at2759"/>
<proteinExistence type="predicted"/>
<dbReference type="KEGG" id="kpin:30170977"/>
<protein>
    <submittedName>
        <fullName evidence="2">Uncharacterized protein</fullName>
    </submittedName>
</protein>
<feature type="region of interest" description="Disordered" evidence="1">
    <location>
        <begin position="29"/>
        <end position="56"/>
    </location>
</feature>
<keyword evidence="4" id="KW-1185">Reference proteome</keyword>
<dbReference type="GeneID" id="30170977"/>
<reference evidence="2" key="3">
    <citation type="submission" date="2016-07" db="EMBL/GenBank/DDBJ databases">
        <title>Evolution of pathogenesis and genome organization in the Tremellales.</title>
        <authorList>
            <person name="Cuomo C."/>
            <person name="Litvintseva A."/>
            <person name="Heitman J."/>
            <person name="Chen Y."/>
            <person name="Sun S."/>
            <person name="Springer D."/>
            <person name="Dromer F."/>
            <person name="Young S."/>
            <person name="Zeng Q."/>
            <person name="Chapman S."/>
            <person name="Gujja S."/>
            <person name="Saif S."/>
            <person name="Birren B."/>
        </authorList>
    </citation>
    <scope>NUCLEOTIDE SEQUENCE</scope>
    <source>
        <strain evidence="2">CBS 10737</strain>
    </source>
</reference>
<evidence type="ECO:0000313" key="2">
    <source>
        <dbReference type="EMBL" id="OCF51892.1"/>
    </source>
</evidence>
<reference evidence="3" key="2">
    <citation type="submission" date="2013-07" db="EMBL/GenBank/DDBJ databases">
        <authorList>
            <consortium name="The Broad Institute Genome Sequencing Platform"/>
            <person name="Cuomo C."/>
            <person name="Litvintseva A."/>
            <person name="Chen Y."/>
            <person name="Heitman J."/>
            <person name="Sun S."/>
            <person name="Springer D."/>
            <person name="Dromer F."/>
            <person name="Young S.K."/>
            <person name="Zeng Q."/>
            <person name="Gargeya S."/>
            <person name="Fitzgerald M."/>
            <person name="Abouelleil A."/>
            <person name="Alvarado L."/>
            <person name="Berlin A.M."/>
            <person name="Chapman S.B."/>
            <person name="Dewar J."/>
            <person name="Goldberg J."/>
            <person name="Griggs A."/>
            <person name="Gujja S."/>
            <person name="Hansen M."/>
            <person name="Howarth C."/>
            <person name="Imamovic A."/>
            <person name="Larimer J."/>
            <person name="McCowan C."/>
            <person name="Murphy C."/>
            <person name="Pearson M."/>
            <person name="Priest M."/>
            <person name="Roberts A."/>
            <person name="Saif S."/>
            <person name="Shea T."/>
            <person name="Sykes S."/>
            <person name="Wortman J."/>
            <person name="Nusbaum C."/>
            <person name="Birren B."/>
        </authorList>
    </citation>
    <scope>NUCLEOTIDE SEQUENCE</scope>
    <source>
        <strain evidence="3">CBS 10737</strain>
    </source>
</reference>
<evidence type="ECO:0000313" key="4">
    <source>
        <dbReference type="Proteomes" id="UP000094020"/>
    </source>
</evidence>
<dbReference type="RefSeq" id="XP_019013111.1">
    <property type="nucleotide sequence ID" value="XM_019154371.1"/>
</dbReference>
<dbReference type="AlphaFoldDB" id="A0A1B9I8G9"/>
<evidence type="ECO:0000256" key="1">
    <source>
        <dbReference type="SAM" id="MobiDB-lite"/>
    </source>
</evidence>
<evidence type="ECO:0000313" key="3">
    <source>
        <dbReference type="EMBL" id="WWC71115.1"/>
    </source>
</evidence>
<gene>
    <name evidence="2" type="ORF">I206_02608</name>
    <name evidence="3" type="ORF">I206_105068</name>
</gene>
<dbReference type="Proteomes" id="UP000094020">
    <property type="component" value="Chromosome 6"/>
</dbReference>
<sequence length="133" mass="14402">MIGISGKWAKVFSRGLFRVQIINASFPILKPFGPRSSLLSENEDPGPSEKKQKTENKYDIEEIPILKGDFIGFSGGVGASRFAHGLKAGFQSCEFLVGGDRDGQVLANAANIWERGEDRNFTVVGAPKHGSCC</sequence>
<dbReference type="EMBL" id="KV700115">
    <property type="protein sequence ID" value="OCF51892.1"/>
    <property type="molecule type" value="Genomic_DNA"/>
</dbReference>
<dbReference type="EMBL" id="CP144524">
    <property type="protein sequence ID" value="WWC71115.1"/>
    <property type="molecule type" value="Genomic_DNA"/>
</dbReference>
<feature type="compositionally biased region" description="Basic and acidic residues" evidence="1">
    <location>
        <begin position="47"/>
        <end position="56"/>
    </location>
</feature>
<accession>A0A1B9I8G9</accession>
<reference evidence="3" key="4">
    <citation type="submission" date="2024-02" db="EMBL/GenBank/DDBJ databases">
        <title>Comparative genomics of Cryptococcus and Kwoniella reveals pathogenesis evolution and contrasting modes of karyotype evolution via chromosome fusion or intercentromeric recombination.</title>
        <authorList>
            <person name="Coelho M.A."/>
            <person name="David-Palma M."/>
            <person name="Shea T."/>
            <person name="Bowers K."/>
            <person name="McGinley-Smith S."/>
            <person name="Mohammad A.W."/>
            <person name="Gnirke A."/>
            <person name="Yurkov A.M."/>
            <person name="Nowrousian M."/>
            <person name="Sun S."/>
            <person name="Cuomo C.A."/>
            <person name="Heitman J."/>
        </authorList>
    </citation>
    <scope>NUCLEOTIDE SEQUENCE</scope>
    <source>
        <strain evidence="3">CBS 10737</strain>
    </source>
</reference>
<name>A0A1B9I8G9_9TREE</name>
<organism evidence="2">
    <name type="scientific">Kwoniella pini CBS 10737</name>
    <dbReference type="NCBI Taxonomy" id="1296096"/>
    <lineage>
        <taxon>Eukaryota</taxon>
        <taxon>Fungi</taxon>
        <taxon>Dikarya</taxon>
        <taxon>Basidiomycota</taxon>
        <taxon>Agaricomycotina</taxon>
        <taxon>Tremellomycetes</taxon>
        <taxon>Tremellales</taxon>
        <taxon>Cryptococcaceae</taxon>
        <taxon>Kwoniella</taxon>
    </lineage>
</organism>
<reference evidence="2" key="1">
    <citation type="submission" date="2013-07" db="EMBL/GenBank/DDBJ databases">
        <title>The Genome Sequence of Cryptococcus pinus CBS10737.</title>
        <authorList>
            <consortium name="The Broad Institute Genome Sequencing Platform"/>
            <person name="Cuomo C."/>
            <person name="Litvintseva A."/>
            <person name="Chen Y."/>
            <person name="Heitman J."/>
            <person name="Sun S."/>
            <person name="Springer D."/>
            <person name="Dromer F."/>
            <person name="Young S.K."/>
            <person name="Zeng Q."/>
            <person name="Gargeya S."/>
            <person name="Fitzgerald M."/>
            <person name="Abouelleil A."/>
            <person name="Alvarado L."/>
            <person name="Berlin A.M."/>
            <person name="Chapman S.B."/>
            <person name="Dewar J."/>
            <person name="Goldberg J."/>
            <person name="Griggs A."/>
            <person name="Gujja S."/>
            <person name="Hansen M."/>
            <person name="Howarth C."/>
            <person name="Imamovic A."/>
            <person name="Larimer J."/>
            <person name="McCowan C."/>
            <person name="Murphy C."/>
            <person name="Pearson M."/>
            <person name="Priest M."/>
            <person name="Roberts A."/>
            <person name="Saif S."/>
            <person name="Shea T."/>
            <person name="Sykes S."/>
            <person name="Wortman J."/>
            <person name="Nusbaum C."/>
            <person name="Birren B."/>
        </authorList>
    </citation>
    <scope>NUCLEOTIDE SEQUENCE [LARGE SCALE GENOMIC DNA]</scope>
    <source>
        <strain evidence="2">CBS 10737</strain>
    </source>
</reference>